<accession>A0A7S5RBI9</accession>
<protein>
    <submittedName>
        <fullName evidence="1">Uncharacterized protein</fullName>
    </submittedName>
</protein>
<dbReference type="Proteomes" id="UP000623593">
    <property type="component" value="Segment"/>
</dbReference>
<proteinExistence type="predicted"/>
<gene>
    <name evidence="1" type="ORF">EVC11_015</name>
</gene>
<sequence length="104" mass="11337">MGSCRSQAALTASKWGYEMNTVCWPDRSMHLGKFQPIAGLVAGGSHTLEIWGNSAEGWRVMLCRDGSGVQVSPLFTRADGDTMRGLKEACQRAYGVTPSKGRNW</sequence>
<evidence type="ECO:0000313" key="1">
    <source>
        <dbReference type="EMBL" id="QIG74597.1"/>
    </source>
</evidence>
<keyword evidence="2" id="KW-1185">Reference proteome</keyword>
<evidence type="ECO:0000313" key="2">
    <source>
        <dbReference type="Proteomes" id="UP000623593"/>
    </source>
</evidence>
<reference evidence="1" key="1">
    <citation type="submission" date="2020-01" db="EMBL/GenBank/DDBJ databases">
        <title>Patterns of diversity and host range of bacteriophage communities associated with bean-nodulatin bacteria.</title>
        <authorList>
            <person name="Vann Cauwenberghe J."/>
            <person name="Santamaria R.I."/>
            <person name="Bustos P."/>
            <person name="Juarez S."/>
            <person name="Gonzalez V."/>
        </authorList>
    </citation>
    <scope>NUCLEOTIDE SEQUENCE</scope>
</reference>
<dbReference type="EMBL" id="MN988539">
    <property type="protein sequence ID" value="QIG74597.1"/>
    <property type="molecule type" value="Genomic_DNA"/>
</dbReference>
<name>A0A7S5RBI9_9CAUD</name>
<organism evidence="1 2">
    <name type="scientific">Rhizobium phage RHph_I20</name>
    <dbReference type="NCBI Taxonomy" id="2509730"/>
    <lineage>
        <taxon>Viruses</taxon>
        <taxon>Duplodnaviria</taxon>
        <taxon>Heunggongvirae</taxon>
        <taxon>Uroviricota</taxon>
        <taxon>Caudoviricetes</taxon>
        <taxon>Autographivirales</taxon>
        <taxon>Autographivirales incertae sedis</taxon>
        <taxon>Morelosvirus</taxon>
        <taxon>Morelosvirus RHphI20</taxon>
    </lineage>
</organism>